<evidence type="ECO:0000259" key="7">
    <source>
        <dbReference type="PROSITE" id="PS50203"/>
    </source>
</evidence>
<dbReference type="OrthoDB" id="167576at2759"/>
<dbReference type="InterPro" id="IPR038765">
    <property type="entry name" value="Papain-like_cys_pep_sf"/>
</dbReference>
<feature type="region of interest" description="Disordered" evidence="6">
    <location>
        <begin position="211"/>
        <end position="233"/>
    </location>
</feature>
<dbReference type="InterPro" id="IPR022684">
    <property type="entry name" value="Calpain_cysteine_protease"/>
</dbReference>
<dbReference type="PROSITE" id="PS50203">
    <property type="entry name" value="CALPAIN_CAT"/>
    <property type="match status" value="1"/>
</dbReference>
<evidence type="ECO:0000256" key="6">
    <source>
        <dbReference type="SAM" id="MobiDB-lite"/>
    </source>
</evidence>
<feature type="compositionally biased region" description="Gly residues" evidence="6">
    <location>
        <begin position="222"/>
        <end position="233"/>
    </location>
</feature>
<name>A0A0M0LP24_9EUKA</name>
<evidence type="ECO:0000256" key="1">
    <source>
        <dbReference type="ARBA" id="ARBA00007623"/>
    </source>
</evidence>
<dbReference type="PANTHER" id="PTHR10183:SF379">
    <property type="entry name" value="CALPAIN-5"/>
    <property type="match status" value="1"/>
</dbReference>
<evidence type="ECO:0000256" key="3">
    <source>
        <dbReference type="ARBA" id="ARBA00022801"/>
    </source>
</evidence>
<evidence type="ECO:0000313" key="9">
    <source>
        <dbReference type="Proteomes" id="UP000037460"/>
    </source>
</evidence>
<keyword evidence="3" id="KW-0378">Hydrolase</keyword>
<accession>A0A0M0LP24</accession>
<feature type="compositionally biased region" description="Basic and acidic residues" evidence="6">
    <location>
        <begin position="694"/>
        <end position="705"/>
    </location>
</feature>
<dbReference type="PANTHER" id="PTHR10183">
    <property type="entry name" value="CALPAIN"/>
    <property type="match status" value="1"/>
</dbReference>
<protein>
    <submittedName>
        <fullName evidence="8">Calpain-type cysteine protease</fullName>
    </submittedName>
</protein>
<dbReference type="Proteomes" id="UP000037460">
    <property type="component" value="Unassembled WGS sequence"/>
</dbReference>
<dbReference type="PROSITE" id="PS50096">
    <property type="entry name" value="IQ"/>
    <property type="match status" value="1"/>
</dbReference>
<feature type="domain" description="Calpain catalytic" evidence="7">
    <location>
        <begin position="34"/>
        <end position="284"/>
    </location>
</feature>
<reference evidence="9" key="1">
    <citation type="journal article" date="2015" name="PLoS Genet.">
        <title>Genome Sequence and Transcriptome Analyses of Chrysochromulina tobin: Metabolic Tools for Enhanced Algal Fitness in the Prominent Order Prymnesiales (Haptophyceae).</title>
        <authorList>
            <person name="Hovde B.T."/>
            <person name="Deodato C.R."/>
            <person name="Hunsperger H.M."/>
            <person name="Ryken S.A."/>
            <person name="Yost W."/>
            <person name="Jha R.K."/>
            <person name="Patterson J."/>
            <person name="Monnat R.J. Jr."/>
            <person name="Barlow S.B."/>
            <person name="Starkenburg S.R."/>
            <person name="Cattolico R.A."/>
        </authorList>
    </citation>
    <scope>NUCLEOTIDE SEQUENCE</scope>
    <source>
        <strain evidence="9">CCMP291</strain>
    </source>
</reference>
<evidence type="ECO:0000256" key="4">
    <source>
        <dbReference type="ARBA" id="ARBA00022807"/>
    </source>
</evidence>
<dbReference type="GO" id="GO:0006508">
    <property type="term" value="P:proteolysis"/>
    <property type="evidence" value="ECO:0007669"/>
    <property type="project" value="UniProtKB-KW"/>
</dbReference>
<keyword evidence="2 8" id="KW-0645">Protease</keyword>
<gene>
    <name evidence="8" type="ORF">Ctob_009791</name>
</gene>
<dbReference type="PRINTS" id="PR00704">
    <property type="entry name" value="CALPAIN"/>
</dbReference>
<dbReference type="EMBL" id="JWZX01000486">
    <property type="protein sequence ID" value="KOO52830.1"/>
    <property type="molecule type" value="Genomic_DNA"/>
</dbReference>
<keyword evidence="4" id="KW-0788">Thiol protease</keyword>
<organism evidence="8 9">
    <name type="scientific">Chrysochromulina tobinii</name>
    <dbReference type="NCBI Taxonomy" id="1460289"/>
    <lineage>
        <taxon>Eukaryota</taxon>
        <taxon>Haptista</taxon>
        <taxon>Haptophyta</taxon>
        <taxon>Prymnesiophyceae</taxon>
        <taxon>Prymnesiales</taxon>
        <taxon>Chrysochromulinaceae</taxon>
        <taxon>Chrysochromulina</taxon>
    </lineage>
</organism>
<evidence type="ECO:0000256" key="2">
    <source>
        <dbReference type="ARBA" id="ARBA00022670"/>
    </source>
</evidence>
<dbReference type="GO" id="GO:0004198">
    <property type="term" value="F:calcium-dependent cysteine-type endopeptidase activity"/>
    <property type="evidence" value="ECO:0007669"/>
    <property type="project" value="InterPro"/>
</dbReference>
<comment type="similarity">
    <text evidence="1">Belongs to the peptidase C2 family.</text>
</comment>
<proteinExistence type="inferred from homology"/>
<feature type="region of interest" description="Disordered" evidence="6">
    <location>
        <begin position="860"/>
        <end position="880"/>
    </location>
</feature>
<evidence type="ECO:0000313" key="8">
    <source>
        <dbReference type="EMBL" id="KOO52830.1"/>
    </source>
</evidence>
<comment type="caution">
    <text evidence="5">Lacks conserved residue(s) required for the propagation of feature annotation.</text>
</comment>
<dbReference type="AlphaFoldDB" id="A0A0M0LP24"/>
<sequence length="880" mass="92165">MATVAAEEAIVRDLERTGQLHEDPHFPPPPGETWLRPTESTLGASVSLFADSVARENGASISLGSARLGDSWLLGALATVASRPSLLHQLFLSVRGCHCGVYTVQLFIGDSWTPVTVDDRLPCDASGVPLYARSAHPGELWVSLMEKAYAKLLGGYAALRIGHLPTALRALTGGLPLTVPLDVDSSEASSGEPLSWERLRRFAANGAPMSLLRRSPSANDSAGGGVGGGSGGDADGASVGTAVKSGMMHGLAYPVLRTRATNGSREVLVSCPWSQPEAPSTCQWIAFDELPALFDVLHVAVAPAVDAAVLTADGADPTISGTKLAVSGEWPRPPSANLNDLPVPAFVLRVAHPIRIALLLEQQLAPRATPPGKVGIALLLCTRPTDDGPPPRLIAHTMPARSHRRAVLDVPAPLPPGEYLLYPHRLAPPGTQPAAFHLEANVFFSSELEGEGVGVGGGGASGDASAGEAGGAVSLAGLPGGLPNGGADLLDALSGALGTARAGLAPSEERLQDGRALLSQLDERAQRVRQEGAACTLQRTLRGRQQRQELAELAALQMGRNEETADAARAVQAGVRVKLARKELGLGGSGDDAVLGRLARLEARLERLAELDDAHHGAELDVVSAVGSVGSGHSDDDTAAAAALAAVAAARSSFSLKAATYGLEPEAAAAAAAVTAEAERAERLPARAMRIATEEPERRLEHEPPGEDEGFGAIPTGGPPPAPITAPIEDIPRPPTRESRDDELDHLALEAQRLADRHSDLVGALLGAHEPSTALEAVPLEAIDPYGYGMLVDEGRHAIEQAVGELEWKYDQSMRALAERYEQVDHTLDVHRRTLDVRQLEALERLTQHLEGALARVSEVQARQQQSTPRGRPSAACIVS</sequence>
<keyword evidence="9" id="KW-1185">Reference proteome</keyword>
<evidence type="ECO:0000256" key="5">
    <source>
        <dbReference type="PROSITE-ProRule" id="PRU00239"/>
    </source>
</evidence>
<dbReference type="InterPro" id="IPR001300">
    <property type="entry name" value="Peptidase_C2_calpain_cat"/>
</dbReference>
<feature type="region of interest" description="Disordered" evidence="6">
    <location>
        <begin position="694"/>
        <end position="742"/>
    </location>
</feature>
<feature type="compositionally biased region" description="Basic and acidic residues" evidence="6">
    <location>
        <begin position="730"/>
        <end position="742"/>
    </location>
</feature>
<dbReference type="Pfam" id="PF00648">
    <property type="entry name" value="Peptidase_C2"/>
    <property type="match status" value="1"/>
</dbReference>
<comment type="caution">
    <text evidence="8">The sequence shown here is derived from an EMBL/GenBank/DDBJ whole genome shotgun (WGS) entry which is preliminary data.</text>
</comment>
<dbReference type="SUPFAM" id="SSF54001">
    <property type="entry name" value="Cysteine proteinases"/>
    <property type="match status" value="1"/>
</dbReference>
<dbReference type="SMART" id="SM00230">
    <property type="entry name" value="CysPc"/>
    <property type="match status" value="1"/>
</dbReference>